<sequence>MPFPNCLSHNLGDTEVCFNPIPSEWPQTFIAQRNDYGEAKEPNYSQFVARSCKTHYFSPSRSHLNLTMVQMLAFSC</sequence>
<dbReference type="EMBL" id="CH476646">
    <property type="protein sequence ID" value="EDN98835.1"/>
    <property type="molecule type" value="Genomic_DNA"/>
</dbReference>
<dbReference type="InParanoid" id="A7F7W4"/>
<gene>
    <name evidence="1" type="ORF">SS1G_13694</name>
</gene>
<keyword evidence="2" id="KW-1185">Reference proteome</keyword>
<dbReference type="KEGG" id="ssl:SS1G_13694"/>
<evidence type="ECO:0000313" key="2">
    <source>
        <dbReference type="Proteomes" id="UP000001312"/>
    </source>
</evidence>
<name>A7F7W4_SCLS1</name>
<proteinExistence type="predicted"/>
<protein>
    <submittedName>
        <fullName evidence="1">Uncharacterized protein</fullName>
    </submittedName>
</protein>
<reference evidence="2" key="1">
    <citation type="journal article" date="2011" name="PLoS Genet.">
        <title>Genomic analysis of the necrotrophic fungal pathogens Sclerotinia sclerotiorum and Botrytis cinerea.</title>
        <authorList>
            <person name="Amselem J."/>
            <person name="Cuomo C.A."/>
            <person name="van Kan J.A."/>
            <person name="Viaud M."/>
            <person name="Benito E.P."/>
            <person name="Couloux A."/>
            <person name="Coutinho P.M."/>
            <person name="de Vries R.P."/>
            <person name="Dyer P.S."/>
            <person name="Fillinger S."/>
            <person name="Fournier E."/>
            <person name="Gout L."/>
            <person name="Hahn M."/>
            <person name="Kohn L."/>
            <person name="Lapalu N."/>
            <person name="Plummer K.M."/>
            <person name="Pradier J.M."/>
            <person name="Quevillon E."/>
            <person name="Sharon A."/>
            <person name="Simon A."/>
            <person name="ten Have A."/>
            <person name="Tudzynski B."/>
            <person name="Tudzynski P."/>
            <person name="Wincker P."/>
            <person name="Andrew M."/>
            <person name="Anthouard V."/>
            <person name="Beever R.E."/>
            <person name="Beffa R."/>
            <person name="Benoit I."/>
            <person name="Bouzid O."/>
            <person name="Brault B."/>
            <person name="Chen Z."/>
            <person name="Choquer M."/>
            <person name="Collemare J."/>
            <person name="Cotton P."/>
            <person name="Danchin E.G."/>
            <person name="Da Silva C."/>
            <person name="Gautier A."/>
            <person name="Giraud C."/>
            <person name="Giraud T."/>
            <person name="Gonzalez C."/>
            <person name="Grossetete S."/>
            <person name="Guldener U."/>
            <person name="Henrissat B."/>
            <person name="Howlett B.J."/>
            <person name="Kodira C."/>
            <person name="Kretschmer M."/>
            <person name="Lappartient A."/>
            <person name="Leroch M."/>
            <person name="Levis C."/>
            <person name="Mauceli E."/>
            <person name="Neuveglise C."/>
            <person name="Oeser B."/>
            <person name="Pearson M."/>
            <person name="Poulain J."/>
            <person name="Poussereau N."/>
            <person name="Quesneville H."/>
            <person name="Rascle C."/>
            <person name="Schumacher J."/>
            <person name="Segurens B."/>
            <person name="Sexton A."/>
            <person name="Silva E."/>
            <person name="Sirven C."/>
            <person name="Soanes D.M."/>
            <person name="Talbot N.J."/>
            <person name="Templeton M."/>
            <person name="Yandava C."/>
            <person name="Yarden O."/>
            <person name="Zeng Q."/>
            <person name="Rollins J.A."/>
            <person name="Lebrun M.H."/>
            <person name="Dickman M."/>
        </authorList>
    </citation>
    <scope>NUCLEOTIDE SEQUENCE [LARGE SCALE GENOMIC DNA]</scope>
    <source>
        <strain evidence="2">ATCC 18683 / 1980 / Ss-1</strain>
    </source>
</reference>
<dbReference type="AlphaFoldDB" id="A7F7W4"/>
<dbReference type="Proteomes" id="UP000001312">
    <property type="component" value="Unassembled WGS sequence"/>
</dbReference>
<dbReference type="GeneID" id="5481422"/>
<accession>A7F7W4</accession>
<dbReference type="RefSeq" id="XP_001585455.1">
    <property type="nucleotide sequence ID" value="XM_001585405.1"/>
</dbReference>
<evidence type="ECO:0000313" key="1">
    <source>
        <dbReference type="EMBL" id="EDN98835.1"/>
    </source>
</evidence>
<organism evidence="1 2">
    <name type="scientific">Sclerotinia sclerotiorum (strain ATCC 18683 / 1980 / Ss-1)</name>
    <name type="common">White mold</name>
    <name type="synonym">Whetzelinia sclerotiorum</name>
    <dbReference type="NCBI Taxonomy" id="665079"/>
    <lineage>
        <taxon>Eukaryota</taxon>
        <taxon>Fungi</taxon>
        <taxon>Dikarya</taxon>
        <taxon>Ascomycota</taxon>
        <taxon>Pezizomycotina</taxon>
        <taxon>Leotiomycetes</taxon>
        <taxon>Helotiales</taxon>
        <taxon>Sclerotiniaceae</taxon>
        <taxon>Sclerotinia</taxon>
    </lineage>
</organism>